<feature type="domain" description="OmpR/PhoB-type" evidence="3">
    <location>
        <begin position="97"/>
        <end position="197"/>
    </location>
</feature>
<dbReference type="Pfam" id="PF00486">
    <property type="entry name" value="Trans_reg_C"/>
    <property type="match status" value="1"/>
</dbReference>
<evidence type="ECO:0000256" key="2">
    <source>
        <dbReference type="PROSITE-ProRule" id="PRU01091"/>
    </source>
</evidence>
<dbReference type="PROSITE" id="PS51755">
    <property type="entry name" value="OMPR_PHOB"/>
    <property type="match status" value="1"/>
</dbReference>
<evidence type="ECO:0000313" key="4">
    <source>
        <dbReference type="EMBL" id="KIQ34599.1"/>
    </source>
</evidence>
<dbReference type="SUPFAM" id="SSF46894">
    <property type="entry name" value="C-terminal effector domain of the bipartite response regulators"/>
    <property type="match status" value="1"/>
</dbReference>
<dbReference type="Gene3D" id="1.10.10.10">
    <property type="entry name" value="Winged helix-like DNA-binding domain superfamily/Winged helix DNA-binding domain"/>
    <property type="match status" value="1"/>
</dbReference>
<dbReference type="GO" id="GO:0003677">
    <property type="term" value="F:DNA binding"/>
    <property type="evidence" value="ECO:0007669"/>
    <property type="project" value="UniProtKB-UniRule"/>
</dbReference>
<organism evidence="4 5">
    <name type="scientific">Variovorax paradoxus</name>
    <dbReference type="NCBI Taxonomy" id="34073"/>
    <lineage>
        <taxon>Bacteria</taxon>
        <taxon>Pseudomonadati</taxon>
        <taxon>Pseudomonadota</taxon>
        <taxon>Betaproteobacteria</taxon>
        <taxon>Burkholderiales</taxon>
        <taxon>Comamonadaceae</taxon>
        <taxon>Variovorax</taxon>
    </lineage>
</organism>
<gene>
    <name evidence="4" type="ORF">RT97_07400</name>
</gene>
<reference evidence="4 5" key="1">
    <citation type="submission" date="2014-12" db="EMBL/GenBank/DDBJ databases">
        <title>16Stimator: statistical estimation of ribosomal gene copy numbers from draft genome assemblies.</title>
        <authorList>
            <person name="Perisin M.A."/>
            <person name="Vetter M."/>
            <person name="Gilbert J.A."/>
            <person name="Bergelson J."/>
        </authorList>
    </citation>
    <scope>NUCLEOTIDE SEQUENCE [LARGE SCALE GENOMIC DNA]</scope>
    <source>
        <strain evidence="4 5">MEDvA23</strain>
    </source>
</reference>
<evidence type="ECO:0000256" key="1">
    <source>
        <dbReference type="ARBA" id="ARBA00023125"/>
    </source>
</evidence>
<keyword evidence="1 2" id="KW-0238">DNA-binding</keyword>
<proteinExistence type="predicted"/>
<dbReference type="EMBL" id="JXQQ01000014">
    <property type="protein sequence ID" value="KIQ34599.1"/>
    <property type="molecule type" value="Genomic_DNA"/>
</dbReference>
<accession>A0A0D0MUN7</accession>
<dbReference type="SMART" id="SM00862">
    <property type="entry name" value="Trans_reg_C"/>
    <property type="match status" value="1"/>
</dbReference>
<sequence>MQDSLRATNHRVASFAGIAELLAAMGRGEHFDLLLLASQDELTHTSLRAACEVLGLAILVIPQGGAWKGLPLWREELARRIPAVLEGGAPALRTTMSGELVRGAYRLVDESSVVFLRDREVRLSRQSFAFASALFQNVDRVLTREWLWNSIWKAPTGRSVGRVIDVCAAGVRKKLALEAANGYVLRSIYGTGYQLASVPARHVHPAGEAHMQARTR</sequence>
<dbReference type="GO" id="GO:0000160">
    <property type="term" value="P:phosphorelay signal transduction system"/>
    <property type="evidence" value="ECO:0007669"/>
    <property type="project" value="InterPro"/>
</dbReference>
<name>A0A0D0MUN7_VARPD</name>
<dbReference type="GO" id="GO:0006355">
    <property type="term" value="P:regulation of DNA-templated transcription"/>
    <property type="evidence" value="ECO:0007669"/>
    <property type="project" value="InterPro"/>
</dbReference>
<dbReference type="AlphaFoldDB" id="A0A0D0MUN7"/>
<dbReference type="Proteomes" id="UP000032067">
    <property type="component" value="Unassembled WGS sequence"/>
</dbReference>
<dbReference type="InterPro" id="IPR001867">
    <property type="entry name" value="OmpR/PhoB-type_DNA-bd"/>
</dbReference>
<feature type="DNA-binding region" description="OmpR/PhoB-type" evidence="2">
    <location>
        <begin position="97"/>
        <end position="197"/>
    </location>
</feature>
<evidence type="ECO:0000313" key="5">
    <source>
        <dbReference type="Proteomes" id="UP000032067"/>
    </source>
</evidence>
<evidence type="ECO:0000259" key="3">
    <source>
        <dbReference type="PROSITE" id="PS51755"/>
    </source>
</evidence>
<dbReference type="InterPro" id="IPR036388">
    <property type="entry name" value="WH-like_DNA-bd_sf"/>
</dbReference>
<protein>
    <recommendedName>
        <fullName evidence="3">OmpR/PhoB-type domain-containing protein</fullName>
    </recommendedName>
</protein>
<comment type="caution">
    <text evidence="4">The sequence shown here is derived from an EMBL/GenBank/DDBJ whole genome shotgun (WGS) entry which is preliminary data.</text>
</comment>
<dbReference type="InterPro" id="IPR016032">
    <property type="entry name" value="Sig_transdc_resp-reg_C-effctor"/>
</dbReference>